<feature type="region of interest" description="Disordered" evidence="18">
    <location>
        <begin position="28"/>
        <end position="67"/>
    </location>
</feature>
<accession>A0ABN1JEA0</accession>
<feature type="chain" id="PRO_5045743672" description="microbial collagenase" evidence="19">
    <location>
        <begin position="25"/>
        <end position="1245"/>
    </location>
</feature>
<dbReference type="SMART" id="SM00089">
    <property type="entry name" value="PKD"/>
    <property type="match status" value="1"/>
</dbReference>
<dbReference type="InterPro" id="IPR035986">
    <property type="entry name" value="PKD_dom_sf"/>
</dbReference>
<comment type="subcellular location">
    <subcellularLocation>
        <location evidence="4">Secreted</location>
    </subcellularLocation>
</comment>
<evidence type="ECO:0000256" key="18">
    <source>
        <dbReference type="SAM" id="MobiDB-lite"/>
    </source>
</evidence>
<evidence type="ECO:0000256" key="13">
    <source>
        <dbReference type="ARBA" id="ARBA00023026"/>
    </source>
</evidence>
<keyword evidence="11" id="KW-0862">Zinc</keyword>
<dbReference type="InterPro" id="IPR000601">
    <property type="entry name" value="PKD_dom"/>
</dbReference>
<evidence type="ECO:0000256" key="15">
    <source>
        <dbReference type="ARBA" id="ARBA00023145"/>
    </source>
</evidence>
<evidence type="ECO:0000256" key="14">
    <source>
        <dbReference type="ARBA" id="ARBA00023049"/>
    </source>
</evidence>
<comment type="cofactor">
    <cofactor evidence="2">
        <name>Ca(2+)</name>
        <dbReference type="ChEBI" id="CHEBI:29108"/>
    </cofactor>
</comment>
<evidence type="ECO:0000256" key="2">
    <source>
        <dbReference type="ARBA" id="ARBA00001913"/>
    </source>
</evidence>
<feature type="compositionally biased region" description="Polar residues" evidence="18">
    <location>
        <begin position="28"/>
        <end position="50"/>
    </location>
</feature>
<gene>
    <name evidence="21" type="ORF">GCM10008906_13180</name>
</gene>
<dbReference type="Proteomes" id="UP001501510">
    <property type="component" value="Unassembled WGS sequence"/>
</dbReference>
<evidence type="ECO:0000259" key="20">
    <source>
        <dbReference type="PROSITE" id="PS50093"/>
    </source>
</evidence>
<dbReference type="InterPro" id="IPR013783">
    <property type="entry name" value="Ig-like_fold"/>
</dbReference>
<dbReference type="Gene3D" id="3.40.30.160">
    <property type="entry name" value="Collagenase ColT, N-terminal domain"/>
    <property type="match status" value="1"/>
</dbReference>
<dbReference type="EC" id="3.4.24.3" evidence="5"/>
<dbReference type="SUPFAM" id="SSF89260">
    <property type="entry name" value="Collagen-binding domain"/>
    <property type="match status" value="3"/>
</dbReference>
<evidence type="ECO:0000313" key="21">
    <source>
        <dbReference type="EMBL" id="GAA0737268.1"/>
    </source>
</evidence>
<dbReference type="InterPro" id="IPR007280">
    <property type="entry name" value="Peptidase_C_arc/bac"/>
</dbReference>
<organism evidence="21 22">
    <name type="scientific">Clostridium oceanicum</name>
    <dbReference type="NCBI Taxonomy" id="1543"/>
    <lineage>
        <taxon>Bacteria</taxon>
        <taxon>Bacillati</taxon>
        <taxon>Bacillota</taxon>
        <taxon>Clostridia</taxon>
        <taxon>Eubacteriales</taxon>
        <taxon>Clostridiaceae</taxon>
        <taxon>Clostridium</taxon>
    </lineage>
</organism>
<feature type="domain" description="PKD" evidence="20">
    <location>
        <begin position="754"/>
        <end position="841"/>
    </location>
</feature>
<dbReference type="PANTHER" id="PTHR13062">
    <property type="entry name" value="COLLAGENASE"/>
    <property type="match status" value="1"/>
</dbReference>
<dbReference type="InterPro" id="IPR013661">
    <property type="entry name" value="Peptidase_M9_N_dom"/>
</dbReference>
<evidence type="ECO:0000256" key="9">
    <source>
        <dbReference type="ARBA" id="ARBA00022729"/>
    </source>
</evidence>
<dbReference type="Gene3D" id="3.30.980.50">
    <property type="match status" value="1"/>
</dbReference>
<evidence type="ECO:0000256" key="7">
    <source>
        <dbReference type="ARBA" id="ARBA00022670"/>
    </source>
</evidence>
<dbReference type="Pfam" id="PF18911">
    <property type="entry name" value="PKD_4"/>
    <property type="match status" value="1"/>
</dbReference>
<dbReference type="PROSITE" id="PS50093">
    <property type="entry name" value="PKD"/>
    <property type="match status" value="1"/>
</dbReference>
<evidence type="ECO:0000256" key="19">
    <source>
        <dbReference type="SAM" id="SignalP"/>
    </source>
</evidence>
<protein>
    <recommendedName>
        <fullName evidence="5">microbial collagenase</fullName>
        <ecNumber evidence="5">3.4.24.3</ecNumber>
    </recommendedName>
    <alternativeName>
        <fullName evidence="17">Microbial collagenase</fullName>
    </alternativeName>
</protein>
<evidence type="ECO:0000313" key="22">
    <source>
        <dbReference type="Proteomes" id="UP001501510"/>
    </source>
</evidence>
<dbReference type="EMBL" id="BAAACG010000008">
    <property type="protein sequence ID" value="GAA0737268.1"/>
    <property type="molecule type" value="Genomic_DNA"/>
</dbReference>
<dbReference type="InterPro" id="IPR041379">
    <property type="entry name" value="ColG_subdomain"/>
</dbReference>
<keyword evidence="10" id="KW-0378">Hydrolase</keyword>
<feature type="signal peptide" evidence="19">
    <location>
        <begin position="1"/>
        <end position="24"/>
    </location>
</feature>
<dbReference type="Pfam" id="PF01752">
    <property type="entry name" value="Peptidase_M9"/>
    <property type="match status" value="1"/>
</dbReference>
<keyword evidence="9 19" id="KW-0732">Signal</keyword>
<dbReference type="Gene3D" id="2.60.40.10">
    <property type="entry name" value="Immunoglobulins"/>
    <property type="match status" value="1"/>
</dbReference>
<comment type="caution">
    <text evidence="21">The sequence shown here is derived from an EMBL/GenBank/DDBJ whole genome shotgun (WGS) entry which is preliminary data.</text>
</comment>
<keyword evidence="12" id="KW-0106">Calcium</keyword>
<keyword evidence="22" id="KW-1185">Reference proteome</keyword>
<keyword evidence="13" id="KW-0843">Virulence</keyword>
<dbReference type="PANTHER" id="PTHR13062:SF9">
    <property type="entry name" value="MICROBIAL COLLAGENASE"/>
    <property type="match status" value="1"/>
</dbReference>
<feature type="region of interest" description="Disordered" evidence="18">
    <location>
        <begin position="960"/>
        <end position="1007"/>
    </location>
</feature>
<name>A0ABN1JEA0_9CLOT</name>
<dbReference type="Pfam" id="PF18496">
    <property type="entry name" value="ColG_sub"/>
    <property type="match status" value="1"/>
</dbReference>
<keyword evidence="6" id="KW-0964">Secreted</keyword>
<keyword evidence="14" id="KW-0482">Metalloprotease</keyword>
<evidence type="ECO:0000256" key="11">
    <source>
        <dbReference type="ARBA" id="ARBA00022833"/>
    </source>
</evidence>
<keyword evidence="15" id="KW-0865">Zymogen</keyword>
<evidence type="ECO:0000256" key="10">
    <source>
        <dbReference type="ARBA" id="ARBA00022801"/>
    </source>
</evidence>
<comment type="catalytic activity">
    <reaction evidence="1">
        <text>Digestion of native collagen in the triple helical region at Xaa-|-Gly bonds. With synthetic peptides, a preference is shown for Gly at P3 and P1', Pro and Ala at P2 and P2', and hydroxyproline, Ala or Arg at P3'.</text>
        <dbReference type="EC" id="3.4.24.3"/>
    </reaction>
</comment>
<evidence type="ECO:0000256" key="17">
    <source>
        <dbReference type="ARBA" id="ARBA00034362"/>
    </source>
</evidence>
<dbReference type="Gene3D" id="1.10.390.20">
    <property type="match status" value="1"/>
</dbReference>
<reference evidence="21 22" key="1">
    <citation type="journal article" date="2019" name="Int. J. Syst. Evol. Microbiol.">
        <title>The Global Catalogue of Microorganisms (GCM) 10K type strain sequencing project: providing services to taxonomists for standard genome sequencing and annotation.</title>
        <authorList>
            <consortium name="The Broad Institute Genomics Platform"/>
            <consortium name="The Broad Institute Genome Sequencing Center for Infectious Disease"/>
            <person name="Wu L."/>
            <person name="Ma J."/>
        </authorList>
    </citation>
    <scope>NUCLEOTIDE SEQUENCE [LARGE SCALE GENOMIC DNA]</scope>
    <source>
        <strain evidence="21 22">JCM 1407</strain>
    </source>
</reference>
<evidence type="ECO:0000256" key="12">
    <source>
        <dbReference type="ARBA" id="ARBA00022837"/>
    </source>
</evidence>
<keyword evidence="7" id="KW-0645">Protease</keyword>
<dbReference type="InterPro" id="IPR002169">
    <property type="entry name" value="Peptidase_M9A/M9B"/>
</dbReference>
<keyword evidence="8" id="KW-0479">Metal-binding</keyword>
<comment type="cofactor">
    <cofactor evidence="3">
        <name>Zn(2+)</name>
        <dbReference type="ChEBI" id="CHEBI:29105"/>
    </cofactor>
</comment>
<evidence type="ECO:0000256" key="5">
    <source>
        <dbReference type="ARBA" id="ARBA00012653"/>
    </source>
</evidence>
<evidence type="ECO:0000256" key="16">
    <source>
        <dbReference type="ARBA" id="ARBA00034318"/>
    </source>
</evidence>
<dbReference type="InterPro" id="IPR022409">
    <property type="entry name" value="PKD/Chitinase_dom"/>
</dbReference>
<sequence>MKRKFIKLLCSVAIGCMISTSSIAKVSASPTDHSKTNAKQNNLPTNSSTIESERIPTTKTEPLGLSATKPKTSKYSFSDLNRMSTNEILDLTCKIKWSDISDLFEYNGDTYAFYSNKERMEALFDGLYQKGRSYTATDDKGIDTLVEILRSAFYLGYNNTSLKYLNDRSFQDKCIPALLAIENNRNFKLGEKGQDTVIMALGKFIGNGSCNPEVVNKTVPILEQYYNEMNQYPKDKLKADGILRLMKEINYDLNQYTFNHNIRDGKNTPWTNKIDPFINSVSKFASISKITENNDWVVNNGIFYTSKLAKFHSNPSIPHSVIDNCLQTVPEYSQQYYLTLERLKNDFASKDSKGNVIDIKKLFEDGKKHFLPKTYTFDNGKMIIKAGDKVSESKIQRLYWASKEVKSQFHRIIGNDKPLEKGNADDVLTMVIYNSPKEYKVNRSLYGYSVDNGGIYIEGIGTFFTYERTPQESIYSLEELFRHEFTHYLQGRYLVPGLFNQGDFYKGNNGRITWFEEGTAEFFAGSTRTSVKPRQSMVGGISRDPQERFSTYKTLHSKYDDGWKFYTYGYTFSDYMYNNNKKLFNDLVTTMKNNDVKGYESLIENTSKDFAINKDYQNHMQKLVDNYSNYNIPLVSDYYMKRYDNKTLNEIKSDIEKTIGLRNSEITKETSQYFDTYTLKSTYTLNSNKGEIANWKSMNDKINEALNKLDKSDWGAYKTVTAYFSNPKINSYNQVEYDVTFHGLLTHNKNFNQEPTIKMECPKTSNTDEEIKFSSEGSKDDGKIASYSWDFGDGTTSSEENPIHVYKKAGNYTVKLTITDDKGLKAEKFSTIAITKTLKGTKKSEKENNNDFTKANPVYLNDLMNGSISSNDSKDTFSFNVTKPSDITITVEKTNKDDSKFNWLLFNDKDLSKYIAFPGKTFGNQLSKTIKIDKPGKYYLVVYQTAGKQTDYKFTVEGAISSSTNKPNTGGDKPNTGGDKPNTGGDKPNTGGDKPNTGGDKPSKDDKFIYEKESNDSFDKANRVCKNQSVLACLDTNDSRDTYYFDVLTKGTVNVTMENTSDSSKGFNWLAYSSDNTTNYIGYPTKTEGNKITGSFKVDKPGRYYIVAYKNRTNKINYKLDIDGDIDKAPLNKEIHEKEDNNSFKTANKIILDAPVIGGLNNKDLKDIYSFDVKEAKDLNIRLTNLNNLGLAWTIYKESDLTNYIGYGSKSGNTISGKTHVTPGKYYLYVYKYSGNSGSYSVTIK</sequence>
<dbReference type="Pfam" id="PF08453">
    <property type="entry name" value="Peptidase_M9_N"/>
    <property type="match status" value="1"/>
</dbReference>
<evidence type="ECO:0000256" key="6">
    <source>
        <dbReference type="ARBA" id="ARBA00022525"/>
    </source>
</evidence>
<evidence type="ECO:0000256" key="1">
    <source>
        <dbReference type="ARBA" id="ARBA00000424"/>
    </source>
</evidence>
<comment type="similarity">
    <text evidence="16">Belongs to the peptidase M9B family. Collagenase subfamily.</text>
</comment>
<evidence type="ECO:0000256" key="4">
    <source>
        <dbReference type="ARBA" id="ARBA00004613"/>
    </source>
</evidence>
<dbReference type="Gene3D" id="2.60.120.380">
    <property type="match status" value="3"/>
</dbReference>
<dbReference type="CDD" id="cd00146">
    <property type="entry name" value="PKD"/>
    <property type="match status" value="1"/>
</dbReference>
<dbReference type="RefSeq" id="WP_343760100.1">
    <property type="nucleotide sequence ID" value="NZ_BAAACG010000008.1"/>
</dbReference>
<dbReference type="PRINTS" id="PR00931">
    <property type="entry name" value="MICOLLPTASE"/>
</dbReference>
<dbReference type="Pfam" id="PF04151">
    <property type="entry name" value="PPC"/>
    <property type="match status" value="3"/>
</dbReference>
<evidence type="ECO:0000256" key="8">
    <source>
        <dbReference type="ARBA" id="ARBA00022723"/>
    </source>
</evidence>
<evidence type="ECO:0000256" key="3">
    <source>
        <dbReference type="ARBA" id="ARBA00001947"/>
    </source>
</evidence>
<proteinExistence type="inferred from homology"/>
<dbReference type="SUPFAM" id="SSF49299">
    <property type="entry name" value="PKD domain"/>
    <property type="match status" value="1"/>
</dbReference>